<sequence length="124" mass="14193">MSDGRSDFGAYSACSAFCFFPTSILLSHFLSSREEQFFNRQIAPTGGQDASELPSKLLTEQRWLLLLSPLRVLTAHRQAQRSRRPFWLAQPELLATRFAIKYSILPLHVRECGHMSMYDYAHGL</sequence>
<gene>
    <name evidence="1" type="ORF">PXEA_LOCUS36353</name>
</gene>
<name>A0A3S5FH85_9PLAT</name>
<organism evidence="1 2">
    <name type="scientific">Protopolystoma xenopodis</name>
    <dbReference type="NCBI Taxonomy" id="117903"/>
    <lineage>
        <taxon>Eukaryota</taxon>
        <taxon>Metazoa</taxon>
        <taxon>Spiralia</taxon>
        <taxon>Lophotrochozoa</taxon>
        <taxon>Platyhelminthes</taxon>
        <taxon>Monogenea</taxon>
        <taxon>Polyopisthocotylea</taxon>
        <taxon>Polystomatidea</taxon>
        <taxon>Polystomatidae</taxon>
        <taxon>Protopolystoma</taxon>
    </lineage>
</organism>
<protein>
    <submittedName>
        <fullName evidence="1">Uncharacterized protein</fullName>
    </submittedName>
</protein>
<evidence type="ECO:0000313" key="1">
    <source>
        <dbReference type="EMBL" id="VEL42913.1"/>
    </source>
</evidence>
<comment type="caution">
    <text evidence="1">The sequence shown here is derived from an EMBL/GenBank/DDBJ whole genome shotgun (WGS) entry which is preliminary data.</text>
</comment>
<dbReference type="EMBL" id="CAAALY010277516">
    <property type="protein sequence ID" value="VEL42913.1"/>
    <property type="molecule type" value="Genomic_DNA"/>
</dbReference>
<reference evidence="1" key="1">
    <citation type="submission" date="2018-11" db="EMBL/GenBank/DDBJ databases">
        <authorList>
            <consortium name="Pathogen Informatics"/>
        </authorList>
    </citation>
    <scope>NUCLEOTIDE SEQUENCE</scope>
</reference>
<dbReference type="AlphaFoldDB" id="A0A3S5FH85"/>
<proteinExistence type="predicted"/>
<evidence type="ECO:0000313" key="2">
    <source>
        <dbReference type="Proteomes" id="UP000784294"/>
    </source>
</evidence>
<keyword evidence="2" id="KW-1185">Reference proteome</keyword>
<dbReference type="Proteomes" id="UP000784294">
    <property type="component" value="Unassembled WGS sequence"/>
</dbReference>
<accession>A0A3S5FH85</accession>